<accession>A0A0W8FL43</accession>
<gene>
    <name evidence="1" type="ORF">ASZ90_008906</name>
</gene>
<protein>
    <submittedName>
        <fullName evidence="1">Uncharacterized protein</fullName>
    </submittedName>
</protein>
<dbReference type="EMBL" id="LNQE01001072">
    <property type="protein sequence ID" value="KUG21342.1"/>
    <property type="molecule type" value="Genomic_DNA"/>
</dbReference>
<sequence length="57" mass="6669">MWVIVKRPDGKVEEREYLADQEFQIGDVLEDGSIVFDVPYPEDTDDDMVEPDMFDDD</sequence>
<organism evidence="1">
    <name type="scientific">hydrocarbon metagenome</name>
    <dbReference type="NCBI Taxonomy" id="938273"/>
    <lineage>
        <taxon>unclassified sequences</taxon>
        <taxon>metagenomes</taxon>
        <taxon>ecological metagenomes</taxon>
    </lineage>
</organism>
<proteinExistence type="predicted"/>
<evidence type="ECO:0000313" key="1">
    <source>
        <dbReference type="EMBL" id="KUG21342.1"/>
    </source>
</evidence>
<dbReference type="AlphaFoldDB" id="A0A0W8FL43"/>
<name>A0A0W8FL43_9ZZZZ</name>
<comment type="caution">
    <text evidence="1">The sequence shown here is derived from an EMBL/GenBank/DDBJ whole genome shotgun (WGS) entry which is preliminary data.</text>
</comment>
<reference evidence="1" key="1">
    <citation type="journal article" date="2015" name="Proc. Natl. Acad. Sci. U.S.A.">
        <title>Networks of energetic and metabolic interactions define dynamics in microbial communities.</title>
        <authorList>
            <person name="Embree M."/>
            <person name="Liu J.K."/>
            <person name="Al-Bassam M.M."/>
            <person name="Zengler K."/>
        </authorList>
    </citation>
    <scope>NUCLEOTIDE SEQUENCE</scope>
</reference>